<evidence type="ECO:0000313" key="2">
    <source>
        <dbReference type="EMBL" id="MBW0583586.1"/>
    </source>
</evidence>
<dbReference type="EMBL" id="AVOT02115555">
    <property type="protein sequence ID" value="MBW0583586.1"/>
    <property type="molecule type" value="Genomic_DNA"/>
</dbReference>
<reference evidence="2" key="1">
    <citation type="submission" date="2021-03" db="EMBL/GenBank/DDBJ databases">
        <title>Draft genome sequence of rust myrtle Austropuccinia psidii MF-1, a brazilian biotype.</title>
        <authorList>
            <person name="Quecine M.C."/>
            <person name="Pachon D.M.R."/>
            <person name="Bonatelli M.L."/>
            <person name="Correr F.H."/>
            <person name="Franceschini L.M."/>
            <person name="Leite T.F."/>
            <person name="Margarido G.R.A."/>
            <person name="Almeida C.A."/>
            <person name="Ferrarezi J.A."/>
            <person name="Labate C.A."/>
        </authorList>
    </citation>
    <scope>NUCLEOTIDE SEQUENCE</scope>
    <source>
        <strain evidence="2">MF-1</strain>
    </source>
</reference>
<organism evidence="2 3">
    <name type="scientific">Austropuccinia psidii MF-1</name>
    <dbReference type="NCBI Taxonomy" id="1389203"/>
    <lineage>
        <taxon>Eukaryota</taxon>
        <taxon>Fungi</taxon>
        <taxon>Dikarya</taxon>
        <taxon>Basidiomycota</taxon>
        <taxon>Pucciniomycotina</taxon>
        <taxon>Pucciniomycetes</taxon>
        <taxon>Pucciniales</taxon>
        <taxon>Sphaerophragmiaceae</taxon>
        <taxon>Austropuccinia</taxon>
    </lineage>
</organism>
<proteinExistence type="predicted"/>
<protein>
    <submittedName>
        <fullName evidence="2">Uncharacterized protein</fullName>
    </submittedName>
</protein>
<feature type="compositionally biased region" description="Basic and acidic residues" evidence="1">
    <location>
        <begin position="116"/>
        <end position="125"/>
    </location>
</feature>
<feature type="region of interest" description="Disordered" evidence="1">
    <location>
        <begin position="64"/>
        <end position="125"/>
    </location>
</feature>
<dbReference type="Proteomes" id="UP000765509">
    <property type="component" value="Unassembled WGS sequence"/>
</dbReference>
<keyword evidence="3" id="KW-1185">Reference proteome</keyword>
<sequence length="125" mass="14069">MDQDIQVIYPKYKNISPEETHKWRMPKVPPVPNDLNNFQHATSGIPVSVQGLVYGGKKAEVGASSKSLDRHHELLSSSEEAFGPRKYSGPSEGLDNHVLKRKSPKDNGLVEGQRQFFREQEERVG</sequence>
<gene>
    <name evidence="2" type="ORF">O181_123301</name>
</gene>
<dbReference type="AlphaFoldDB" id="A0A9Q3KNZ1"/>
<accession>A0A9Q3KNZ1</accession>
<name>A0A9Q3KNZ1_9BASI</name>
<evidence type="ECO:0000313" key="3">
    <source>
        <dbReference type="Proteomes" id="UP000765509"/>
    </source>
</evidence>
<evidence type="ECO:0000256" key="1">
    <source>
        <dbReference type="SAM" id="MobiDB-lite"/>
    </source>
</evidence>
<comment type="caution">
    <text evidence="2">The sequence shown here is derived from an EMBL/GenBank/DDBJ whole genome shotgun (WGS) entry which is preliminary data.</text>
</comment>